<name>A0A066VXE2_TILAU</name>
<dbReference type="InterPro" id="IPR036770">
    <property type="entry name" value="Ankyrin_rpt-contain_sf"/>
</dbReference>
<dbReference type="RefSeq" id="XP_013243015.1">
    <property type="nucleotide sequence ID" value="XM_013387561.1"/>
</dbReference>
<gene>
    <name evidence="2" type="ORF">K437DRAFT_127381</name>
</gene>
<evidence type="ECO:0000313" key="2">
    <source>
        <dbReference type="EMBL" id="KDN44948.1"/>
    </source>
</evidence>
<dbReference type="EMBL" id="JMSN01000046">
    <property type="protein sequence ID" value="KDN44948.1"/>
    <property type="molecule type" value="Genomic_DNA"/>
</dbReference>
<feature type="compositionally biased region" description="Low complexity" evidence="1">
    <location>
        <begin position="167"/>
        <end position="176"/>
    </location>
</feature>
<dbReference type="GeneID" id="25261437"/>
<protein>
    <submittedName>
        <fullName evidence="2">Uncharacterized protein</fullName>
    </submittedName>
</protein>
<dbReference type="STRING" id="1037660.A0A066VXE2"/>
<feature type="region of interest" description="Disordered" evidence="1">
    <location>
        <begin position="151"/>
        <end position="264"/>
    </location>
</feature>
<accession>A0A066VXE2</accession>
<keyword evidence="3" id="KW-1185">Reference proteome</keyword>
<proteinExistence type="predicted"/>
<dbReference type="HOGENOM" id="CLU_928078_0_0_1"/>
<evidence type="ECO:0000313" key="3">
    <source>
        <dbReference type="Proteomes" id="UP000027361"/>
    </source>
</evidence>
<evidence type="ECO:0000256" key="1">
    <source>
        <dbReference type="SAM" id="MobiDB-lite"/>
    </source>
</evidence>
<comment type="caution">
    <text evidence="2">The sequence shown here is derived from an EMBL/GenBank/DDBJ whole genome shotgun (WGS) entry which is preliminary data.</text>
</comment>
<feature type="compositionally biased region" description="Low complexity" evidence="1">
    <location>
        <begin position="250"/>
        <end position="264"/>
    </location>
</feature>
<reference evidence="2 3" key="1">
    <citation type="submission" date="2014-05" db="EMBL/GenBank/DDBJ databases">
        <title>Draft genome sequence of a rare smut relative, Tilletiaria anomala UBC 951.</title>
        <authorList>
            <consortium name="DOE Joint Genome Institute"/>
            <person name="Toome M."/>
            <person name="Kuo A."/>
            <person name="Henrissat B."/>
            <person name="Lipzen A."/>
            <person name="Tritt A."/>
            <person name="Yoshinaga Y."/>
            <person name="Zane M."/>
            <person name="Barry K."/>
            <person name="Grigoriev I.V."/>
            <person name="Spatafora J.W."/>
            <person name="Aimea M.C."/>
        </authorList>
    </citation>
    <scope>NUCLEOTIDE SEQUENCE [LARGE SCALE GENOMIC DNA]</scope>
    <source>
        <strain evidence="2 3">UBC 951</strain>
    </source>
</reference>
<dbReference type="OrthoDB" id="341259at2759"/>
<dbReference type="InParanoid" id="A0A066VXE2"/>
<dbReference type="AlphaFoldDB" id="A0A066VXE2"/>
<feature type="compositionally biased region" description="Polar residues" evidence="1">
    <location>
        <begin position="177"/>
        <end position="188"/>
    </location>
</feature>
<sequence>MQNATHSASAWGHLTVVQLLIERGCAFAVKNTAGFTPADFAYSHSVKAALEAFGRVQHELRRRRWRAASSNHSGASTEDLGLAQLRTHTQGQGSNTSPRMFDDSVLYEDDLEEMGSFSHGGSLSRKSSNSDAAMPPKVERLLGTALPNAAHQTPASQAGSGGGGGSSSTFSGNSPFFQPQWQPSTSSPRGFAARSGSISDTGSVPPLPLGIARPQLNPYPLTPNTRQADPSTPMKHSGPLPQPVREDSIGSSPGMVPSASSASVSSNMGCIANKMILQDQAAMSSYLSRAKASSGGSRRN</sequence>
<dbReference type="Proteomes" id="UP000027361">
    <property type="component" value="Unassembled WGS sequence"/>
</dbReference>
<organism evidence="2 3">
    <name type="scientific">Tilletiaria anomala (strain ATCC 24038 / CBS 436.72 / UBC 951)</name>
    <dbReference type="NCBI Taxonomy" id="1037660"/>
    <lineage>
        <taxon>Eukaryota</taxon>
        <taxon>Fungi</taxon>
        <taxon>Dikarya</taxon>
        <taxon>Basidiomycota</taxon>
        <taxon>Ustilaginomycotina</taxon>
        <taxon>Exobasidiomycetes</taxon>
        <taxon>Georgefischeriales</taxon>
        <taxon>Tilletiariaceae</taxon>
        <taxon>Tilletiaria</taxon>
    </lineage>
</organism>
<dbReference type="SUPFAM" id="SSF48403">
    <property type="entry name" value="Ankyrin repeat"/>
    <property type="match status" value="1"/>
</dbReference>
<dbReference type="Gene3D" id="1.25.40.20">
    <property type="entry name" value="Ankyrin repeat-containing domain"/>
    <property type="match status" value="1"/>
</dbReference>